<name>A9UTB6_MONBE</name>
<sequence>MSCLLGVLALAVVGVEPLAWPTTAFLPSQVTATRTTRELLVIDEPHRLAGYHGFVRDTRNSQLPLPHGGVVVRSWQQPEYVTAPIITDGCIATDRGLTYNASVLVANTRWHRRDAAPLSQVALQFHEHECTLFNFAIVWGEEFQHFMLEVLPRIASVWSLIQDTPRACLVLNSGPGARILHELLGVPAERIVVAHANSVHCGAQIVFPDFEQQRKIGLLPPEAYRPIQPLISAWLDSHRSTSANMTEPHQVPHLLLYLRRAAGTDRAVQVEQEQALLAQIEARMRPGYQLEVWEPEGPHGWHVDGPLFGQAALVFGPHGGAFANLPFAPRATRVLEFIAARHSEPQLPPAVPKLDIRPCYWSMATALGQEYWQSEPLKFDFSQPDMLVNVTDILNSMELMGFLA</sequence>
<proteinExistence type="predicted"/>
<feature type="signal peptide" evidence="1">
    <location>
        <begin position="1"/>
        <end position="17"/>
    </location>
</feature>
<dbReference type="GO" id="GO:0016757">
    <property type="term" value="F:glycosyltransferase activity"/>
    <property type="evidence" value="ECO:0000318"/>
    <property type="project" value="GO_Central"/>
</dbReference>
<dbReference type="RefSeq" id="XP_001743640.1">
    <property type="nucleotide sequence ID" value="XM_001743588.1"/>
</dbReference>
<keyword evidence="1" id="KW-0732">Signal</keyword>
<organism evidence="3 4">
    <name type="scientific">Monosiga brevicollis</name>
    <name type="common">Choanoflagellate</name>
    <dbReference type="NCBI Taxonomy" id="81824"/>
    <lineage>
        <taxon>Eukaryota</taxon>
        <taxon>Choanoflagellata</taxon>
        <taxon>Craspedida</taxon>
        <taxon>Salpingoecidae</taxon>
        <taxon>Monosiga</taxon>
    </lineage>
</organism>
<evidence type="ECO:0000313" key="3">
    <source>
        <dbReference type="EMBL" id="EDQ91218.1"/>
    </source>
</evidence>
<dbReference type="Proteomes" id="UP000001357">
    <property type="component" value="Unassembled WGS sequence"/>
</dbReference>
<evidence type="ECO:0000259" key="2">
    <source>
        <dbReference type="Pfam" id="PF04577"/>
    </source>
</evidence>
<accession>A9UTB6</accession>
<dbReference type="KEGG" id="mbr:MONBRDRAFT_23412"/>
<dbReference type="AlphaFoldDB" id="A9UTB6"/>
<feature type="domain" description="Glycosyltransferase 61 catalytic" evidence="2">
    <location>
        <begin position="143"/>
        <end position="335"/>
    </location>
</feature>
<dbReference type="GeneID" id="5888879"/>
<evidence type="ECO:0000313" key="4">
    <source>
        <dbReference type="Proteomes" id="UP000001357"/>
    </source>
</evidence>
<keyword evidence="4" id="KW-1185">Reference proteome</keyword>
<dbReference type="eggNOG" id="ENOG502SGF2">
    <property type="taxonomic scope" value="Eukaryota"/>
</dbReference>
<dbReference type="InParanoid" id="A9UTB6"/>
<evidence type="ECO:0000256" key="1">
    <source>
        <dbReference type="SAM" id="SignalP"/>
    </source>
</evidence>
<protein>
    <recommendedName>
        <fullName evidence="2">Glycosyltransferase 61 catalytic domain-containing protein</fullName>
    </recommendedName>
</protein>
<reference evidence="3" key="1">
    <citation type="journal article" date="2008" name="Nature">
        <title>The genome of the choanoflagellate Monosiga brevicollis and the origin of metazoans.</title>
        <authorList>
            <consortium name="JGI Sequencing"/>
            <person name="King N."/>
            <person name="Westbrook M.J."/>
            <person name="Young S.L."/>
            <person name="Kuo A."/>
            <person name="Abedin M."/>
            <person name="Chapman J."/>
            <person name="Fairclough S."/>
            <person name="Hellsten U."/>
            <person name="Isogai Y."/>
            <person name="Letunic I."/>
            <person name="Marr M."/>
            <person name="Pincus D."/>
            <person name="Putnam N."/>
            <person name="Rokas A."/>
            <person name="Wright K.J."/>
            <person name="Zuzow R."/>
            <person name="Dirks W."/>
            <person name="Good M."/>
            <person name="Goodstein D."/>
            <person name="Lemons D."/>
            <person name="Li W."/>
            <person name="Lyons J.B."/>
            <person name="Morris A."/>
            <person name="Nichols S."/>
            <person name="Richter D.J."/>
            <person name="Salamov A."/>
            <person name="Bork P."/>
            <person name="Lim W.A."/>
            <person name="Manning G."/>
            <person name="Miller W.T."/>
            <person name="McGinnis W."/>
            <person name="Shapiro H."/>
            <person name="Tjian R."/>
            <person name="Grigoriev I.V."/>
            <person name="Rokhsar D."/>
        </authorList>
    </citation>
    <scope>NUCLEOTIDE SEQUENCE [LARGE SCALE GENOMIC DNA]</scope>
    <source>
        <strain evidence="3">MX1</strain>
    </source>
</reference>
<gene>
    <name evidence="3" type="ORF">MONBRDRAFT_23412</name>
</gene>
<feature type="chain" id="PRO_5002742365" description="Glycosyltransferase 61 catalytic domain-containing protein" evidence="1">
    <location>
        <begin position="18"/>
        <end position="404"/>
    </location>
</feature>
<dbReference type="Pfam" id="PF04577">
    <property type="entry name" value="Glyco_transf_61"/>
    <property type="match status" value="1"/>
</dbReference>
<dbReference type="InterPro" id="IPR049625">
    <property type="entry name" value="Glyco_transf_61_cat"/>
</dbReference>
<dbReference type="EMBL" id="CH991545">
    <property type="protein sequence ID" value="EDQ91218.1"/>
    <property type="molecule type" value="Genomic_DNA"/>
</dbReference>